<comment type="subcellular location">
    <subcellularLocation>
        <location evidence="1">Nucleus</location>
    </subcellularLocation>
</comment>
<dbReference type="GO" id="GO:0045893">
    <property type="term" value="P:positive regulation of DNA-templated transcription"/>
    <property type="evidence" value="ECO:0007669"/>
    <property type="project" value="UniProtKB-ARBA"/>
</dbReference>
<keyword evidence="5" id="KW-0539">Nucleus</keyword>
<dbReference type="Pfam" id="PF00319">
    <property type="entry name" value="SRF-TF"/>
    <property type="match status" value="1"/>
</dbReference>
<evidence type="ECO:0000256" key="4">
    <source>
        <dbReference type="ARBA" id="ARBA00023163"/>
    </source>
</evidence>
<dbReference type="SMART" id="SM00432">
    <property type="entry name" value="MADS"/>
    <property type="match status" value="1"/>
</dbReference>
<evidence type="ECO:0000256" key="3">
    <source>
        <dbReference type="ARBA" id="ARBA00023125"/>
    </source>
</evidence>
<feature type="domain" description="MADS-box" evidence="6">
    <location>
        <begin position="55"/>
        <end position="115"/>
    </location>
</feature>
<evidence type="ECO:0000256" key="2">
    <source>
        <dbReference type="ARBA" id="ARBA00023015"/>
    </source>
</evidence>
<evidence type="ECO:0000259" key="6">
    <source>
        <dbReference type="PROSITE" id="PS50066"/>
    </source>
</evidence>
<evidence type="ECO:0000256" key="5">
    <source>
        <dbReference type="ARBA" id="ARBA00023242"/>
    </source>
</evidence>
<dbReference type="Gene3D" id="3.40.1810.10">
    <property type="entry name" value="Transcription factor, MADS-box"/>
    <property type="match status" value="1"/>
</dbReference>
<dbReference type="PANTHER" id="PTHR11945">
    <property type="entry name" value="MADS BOX PROTEIN"/>
    <property type="match status" value="1"/>
</dbReference>
<evidence type="ECO:0000313" key="7">
    <source>
        <dbReference type="EMBL" id="KAK9287896.1"/>
    </source>
</evidence>
<dbReference type="GO" id="GO:0000978">
    <property type="term" value="F:RNA polymerase II cis-regulatory region sequence-specific DNA binding"/>
    <property type="evidence" value="ECO:0007669"/>
    <property type="project" value="TreeGrafter"/>
</dbReference>
<dbReference type="SUPFAM" id="SSF55455">
    <property type="entry name" value="SRF-like"/>
    <property type="match status" value="1"/>
</dbReference>
<dbReference type="InterPro" id="IPR002100">
    <property type="entry name" value="TF_MADSbox"/>
</dbReference>
<evidence type="ECO:0000256" key="1">
    <source>
        <dbReference type="ARBA" id="ARBA00004123"/>
    </source>
</evidence>
<dbReference type="EMBL" id="JBBPBK010000003">
    <property type="protein sequence ID" value="KAK9287896.1"/>
    <property type="molecule type" value="Genomic_DNA"/>
</dbReference>
<dbReference type="AlphaFoldDB" id="A0AAP0S505"/>
<keyword evidence="8" id="KW-1185">Reference proteome</keyword>
<keyword evidence="3" id="KW-0238">DNA-binding</keyword>
<protein>
    <recommendedName>
        <fullName evidence="6">MADS-box domain-containing protein</fullName>
    </recommendedName>
</protein>
<accession>A0AAP0S505</accession>
<dbReference type="GO" id="GO:0000981">
    <property type="term" value="F:DNA-binding transcription factor activity, RNA polymerase II-specific"/>
    <property type="evidence" value="ECO:0007669"/>
    <property type="project" value="TreeGrafter"/>
</dbReference>
<reference evidence="7 8" key="1">
    <citation type="journal article" date="2024" name="Plant J.">
        <title>Genome sequences and population genomics reveal climatic adaptation and genomic divergence between two closely related sweetgum species.</title>
        <authorList>
            <person name="Xu W.Q."/>
            <person name="Ren C.Q."/>
            <person name="Zhang X.Y."/>
            <person name="Comes H.P."/>
            <person name="Liu X.H."/>
            <person name="Li Y.G."/>
            <person name="Kettle C.J."/>
            <person name="Jalonen R."/>
            <person name="Gaisberger H."/>
            <person name="Ma Y.Z."/>
            <person name="Qiu Y.X."/>
        </authorList>
    </citation>
    <scope>NUCLEOTIDE SEQUENCE [LARGE SCALE GENOMIC DNA]</scope>
    <source>
        <strain evidence="7">Hangzhou</strain>
    </source>
</reference>
<dbReference type="InterPro" id="IPR036879">
    <property type="entry name" value="TF_MADSbox_sf"/>
</dbReference>
<proteinExistence type="predicted"/>
<sequence length="197" mass="22866">MNNLFTTYNARRKCVLTFHDIMMHDMHLCIIKGLSRRQLQIVFLVPNFPISNPCHGKKKKDIVKLECPKKRYVTFSKRHKRLYQKASTLCTLCDAQVAIIVFSPSGKPYEFGHPFVDSIIYHYLNGTLPIGGPTTPEEVALLRDIKEHEALLKEEREHRVLLKKENEDKGEKGKEKVEEWDDAFRVEEDLSLKGLQS</sequence>
<organism evidence="7 8">
    <name type="scientific">Liquidambar formosana</name>
    <name type="common">Formosan gum</name>
    <dbReference type="NCBI Taxonomy" id="63359"/>
    <lineage>
        <taxon>Eukaryota</taxon>
        <taxon>Viridiplantae</taxon>
        <taxon>Streptophyta</taxon>
        <taxon>Embryophyta</taxon>
        <taxon>Tracheophyta</taxon>
        <taxon>Spermatophyta</taxon>
        <taxon>Magnoliopsida</taxon>
        <taxon>eudicotyledons</taxon>
        <taxon>Gunneridae</taxon>
        <taxon>Pentapetalae</taxon>
        <taxon>Saxifragales</taxon>
        <taxon>Altingiaceae</taxon>
        <taxon>Liquidambar</taxon>
    </lineage>
</organism>
<keyword evidence="4" id="KW-0804">Transcription</keyword>
<dbReference type="GO" id="GO:0005634">
    <property type="term" value="C:nucleus"/>
    <property type="evidence" value="ECO:0007669"/>
    <property type="project" value="UniProtKB-SubCell"/>
</dbReference>
<keyword evidence="2" id="KW-0805">Transcription regulation</keyword>
<dbReference type="PRINTS" id="PR00404">
    <property type="entry name" value="MADSDOMAIN"/>
</dbReference>
<gene>
    <name evidence="7" type="ORF">L1049_016339</name>
</gene>
<comment type="caution">
    <text evidence="7">The sequence shown here is derived from an EMBL/GenBank/DDBJ whole genome shotgun (WGS) entry which is preliminary data.</text>
</comment>
<dbReference type="PROSITE" id="PS50066">
    <property type="entry name" value="MADS_BOX_2"/>
    <property type="match status" value="1"/>
</dbReference>
<dbReference type="PANTHER" id="PTHR11945:SF534">
    <property type="entry name" value="MYOCYTE-SPECIFIC ENHANCER FACTOR 2"/>
    <property type="match status" value="1"/>
</dbReference>
<dbReference type="Proteomes" id="UP001415857">
    <property type="component" value="Unassembled WGS sequence"/>
</dbReference>
<evidence type="ECO:0000313" key="8">
    <source>
        <dbReference type="Proteomes" id="UP001415857"/>
    </source>
</evidence>
<dbReference type="GO" id="GO:0046983">
    <property type="term" value="F:protein dimerization activity"/>
    <property type="evidence" value="ECO:0007669"/>
    <property type="project" value="InterPro"/>
</dbReference>
<name>A0AAP0S505_LIQFO</name>